<protein>
    <submittedName>
        <fullName evidence="1">PAS domain protein</fullName>
    </submittedName>
</protein>
<sequence length="218" mass="24430">MKHQTTKTLYDYWTQLRGERVAPFRHEVDPGSIRSILGDTFILDAVDRKTYNFRLAGTRLCAAYCRELKGRNILDLWSGKDREAIASLLSAIVEDGAAAVIGVTLHNERDQSIPAELLFLPLRQNGDRHTRIIGCFAPHDQPYWLGIHPAVRQPIVSLRLIWPDEAPRFLYTGAEAPAEPQFATVALERSRYAGIHAHHGGAAKRVAHLTVYNGGRTN</sequence>
<dbReference type="RefSeq" id="WP_099555942.1">
    <property type="nucleotide sequence ID" value="NZ_LT960614.1"/>
</dbReference>
<dbReference type="KEGG" id="hdi:HDIA_1890"/>
<dbReference type="OrthoDB" id="8480244at2"/>
<gene>
    <name evidence="1" type="ORF">HDIA_1890</name>
</gene>
<name>A0A2C9D6Q6_9HYPH</name>
<dbReference type="PIRSF" id="PIRSF031878">
    <property type="entry name" value="UCP031878"/>
    <property type="match status" value="1"/>
</dbReference>
<evidence type="ECO:0000313" key="2">
    <source>
        <dbReference type="Proteomes" id="UP000223606"/>
    </source>
</evidence>
<dbReference type="InterPro" id="IPR009922">
    <property type="entry name" value="DUF1457"/>
</dbReference>
<reference evidence="2" key="1">
    <citation type="submission" date="2017-09" db="EMBL/GenBank/DDBJ databases">
        <title>Genome sequence of Nannocystis excedens DSM 71.</title>
        <authorList>
            <person name="Blom J."/>
        </authorList>
    </citation>
    <scope>NUCLEOTIDE SEQUENCE [LARGE SCALE GENOMIC DNA]</scope>
    <source>
        <strain evidence="2">type strain: E19</strain>
    </source>
</reference>
<keyword evidence="2" id="KW-1185">Reference proteome</keyword>
<dbReference type="AlphaFoldDB" id="A0A2C9D6Q6"/>
<dbReference type="Proteomes" id="UP000223606">
    <property type="component" value="Chromosome 1"/>
</dbReference>
<dbReference type="EMBL" id="LT960614">
    <property type="protein sequence ID" value="SON55431.1"/>
    <property type="molecule type" value="Genomic_DNA"/>
</dbReference>
<evidence type="ECO:0000313" key="1">
    <source>
        <dbReference type="EMBL" id="SON55431.1"/>
    </source>
</evidence>
<proteinExistence type="predicted"/>
<dbReference type="InterPro" id="IPR000014">
    <property type="entry name" value="PAS"/>
</dbReference>
<accession>A0A2C9D6Q6</accession>
<dbReference type="CDD" id="cd00130">
    <property type="entry name" value="PAS"/>
    <property type="match status" value="1"/>
</dbReference>
<dbReference type="Pfam" id="PF07310">
    <property type="entry name" value="PAS_5"/>
    <property type="match status" value="1"/>
</dbReference>
<organism evidence="1 2">
    <name type="scientific">Hartmannibacter diazotrophicus</name>
    <dbReference type="NCBI Taxonomy" id="1482074"/>
    <lineage>
        <taxon>Bacteria</taxon>
        <taxon>Pseudomonadati</taxon>
        <taxon>Pseudomonadota</taxon>
        <taxon>Alphaproteobacteria</taxon>
        <taxon>Hyphomicrobiales</taxon>
        <taxon>Pleomorphomonadaceae</taxon>
        <taxon>Hartmannibacter</taxon>
    </lineage>
</organism>